<sequence length="250" mass="28032">MPQMPMARPQSFPAFLRQWLGQNRLPLLLLGIYLPLAVFSLLALQIWRQEGGLNWDVAILTAIHSTARPQLDWLAQTLTNFGTAWGVFPATVLIALKLLQDRRWRSLTYWLIAMLGGGLLNHLAKLWLHRVRPSLWDYPPLADFSFPSGHAMSSMLFVVALILLTLHKPWRLWIWLGGGLFAITIGWSRLYLGVHYPSDIVAGWMLGIAWVVAVSLVVQPMPPAPQEMLPVAEVELPDSNPDPPPSANVS</sequence>
<dbReference type="Pfam" id="PF01569">
    <property type="entry name" value="PAP2"/>
    <property type="match status" value="1"/>
</dbReference>
<dbReference type="AlphaFoldDB" id="A0A951PDA7"/>
<gene>
    <name evidence="3" type="ORF">KME07_17670</name>
</gene>
<dbReference type="SUPFAM" id="SSF48317">
    <property type="entry name" value="Acid phosphatase/Vanadium-dependent haloperoxidase"/>
    <property type="match status" value="1"/>
</dbReference>
<dbReference type="InterPro" id="IPR036938">
    <property type="entry name" value="PAP2/HPO_sf"/>
</dbReference>
<keyword evidence="1" id="KW-0472">Membrane</keyword>
<dbReference type="SMART" id="SM00014">
    <property type="entry name" value="acidPPc"/>
    <property type="match status" value="1"/>
</dbReference>
<comment type="caution">
    <text evidence="3">The sequence shown here is derived from an EMBL/GenBank/DDBJ whole genome shotgun (WGS) entry which is preliminary data.</text>
</comment>
<dbReference type="Gene3D" id="1.20.144.10">
    <property type="entry name" value="Phosphatidic acid phosphatase type 2/haloperoxidase"/>
    <property type="match status" value="1"/>
</dbReference>
<evidence type="ECO:0000313" key="3">
    <source>
        <dbReference type="EMBL" id="MBW4467258.1"/>
    </source>
</evidence>
<protein>
    <submittedName>
        <fullName evidence="3">Phosphatase PAP2 family protein</fullName>
    </submittedName>
</protein>
<dbReference type="InterPro" id="IPR000326">
    <property type="entry name" value="PAP2/HPO"/>
</dbReference>
<feature type="transmembrane region" description="Helical" evidence="1">
    <location>
        <begin position="73"/>
        <end position="96"/>
    </location>
</feature>
<feature type="transmembrane region" description="Helical" evidence="1">
    <location>
        <begin position="148"/>
        <end position="166"/>
    </location>
</feature>
<name>A0A951PDA7_9CYAN</name>
<dbReference type="PANTHER" id="PTHR14969:SF13">
    <property type="entry name" value="AT30094P"/>
    <property type="match status" value="1"/>
</dbReference>
<feature type="transmembrane region" description="Helical" evidence="1">
    <location>
        <begin position="27"/>
        <end position="47"/>
    </location>
</feature>
<feature type="transmembrane region" description="Helical" evidence="1">
    <location>
        <begin position="108"/>
        <end position="128"/>
    </location>
</feature>
<evidence type="ECO:0000313" key="4">
    <source>
        <dbReference type="Proteomes" id="UP000707356"/>
    </source>
</evidence>
<keyword evidence="1" id="KW-0812">Transmembrane</keyword>
<keyword evidence="1" id="KW-1133">Transmembrane helix</keyword>
<feature type="transmembrane region" description="Helical" evidence="1">
    <location>
        <begin position="200"/>
        <end position="218"/>
    </location>
</feature>
<reference evidence="3" key="1">
    <citation type="submission" date="2021-05" db="EMBL/GenBank/DDBJ databases">
        <authorList>
            <person name="Pietrasiak N."/>
            <person name="Ward R."/>
            <person name="Stajich J.E."/>
            <person name="Kurbessoian T."/>
        </authorList>
    </citation>
    <scope>NUCLEOTIDE SEQUENCE</scope>
    <source>
        <strain evidence="3">GSE-TBD4-15B</strain>
    </source>
</reference>
<dbReference type="CDD" id="cd03392">
    <property type="entry name" value="PAP2_like_2"/>
    <property type="match status" value="1"/>
</dbReference>
<proteinExistence type="predicted"/>
<dbReference type="EMBL" id="JAHHHV010000075">
    <property type="protein sequence ID" value="MBW4467258.1"/>
    <property type="molecule type" value="Genomic_DNA"/>
</dbReference>
<organism evidence="3 4">
    <name type="scientific">Pegethrix bostrychoides GSE-TBD4-15B</name>
    <dbReference type="NCBI Taxonomy" id="2839662"/>
    <lineage>
        <taxon>Bacteria</taxon>
        <taxon>Bacillati</taxon>
        <taxon>Cyanobacteriota</taxon>
        <taxon>Cyanophyceae</taxon>
        <taxon>Oculatellales</taxon>
        <taxon>Oculatellaceae</taxon>
        <taxon>Pegethrix</taxon>
    </lineage>
</organism>
<dbReference type="Proteomes" id="UP000707356">
    <property type="component" value="Unassembled WGS sequence"/>
</dbReference>
<dbReference type="PANTHER" id="PTHR14969">
    <property type="entry name" value="SPHINGOSINE-1-PHOSPHATE PHOSPHOHYDROLASE"/>
    <property type="match status" value="1"/>
</dbReference>
<feature type="domain" description="Phosphatidic acid phosphatase type 2/haloperoxidase" evidence="2">
    <location>
        <begin position="105"/>
        <end position="215"/>
    </location>
</feature>
<reference evidence="3" key="2">
    <citation type="journal article" date="2022" name="Microbiol. Resour. Announc.">
        <title>Metagenome Sequencing to Explore Phylogenomics of Terrestrial Cyanobacteria.</title>
        <authorList>
            <person name="Ward R.D."/>
            <person name="Stajich J.E."/>
            <person name="Johansen J.R."/>
            <person name="Huntemann M."/>
            <person name="Clum A."/>
            <person name="Foster B."/>
            <person name="Foster B."/>
            <person name="Roux S."/>
            <person name="Palaniappan K."/>
            <person name="Varghese N."/>
            <person name="Mukherjee S."/>
            <person name="Reddy T.B.K."/>
            <person name="Daum C."/>
            <person name="Copeland A."/>
            <person name="Chen I.A."/>
            <person name="Ivanova N.N."/>
            <person name="Kyrpides N.C."/>
            <person name="Shapiro N."/>
            <person name="Eloe-Fadrosh E.A."/>
            <person name="Pietrasiak N."/>
        </authorList>
    </citation>
    <scope>NUCLEOTIDE SEQUENCE</scope>
    <source>
        <strain evidence="3">GSE-TBD4-15B</strain>
    </source>
</reference>
<evidence type="ECO:0000256" key="1">
    <source>
        <dbReference type="SAM" id="Phobius"/>
    </source>
</evidence>
<evidence type="ECO:0000259" key="2">
    <source>
        <dbReference type="SMART" id="SM00014"/>
    </source>
</evidence>
<feature type="transmembrane region" description="Helical" evidence="1">
    <location>
        <begin position="173"/>
        <end position="194"/>
    </location>
</feature>
<accession>A0A951PDA7</accession>